<accession>A0A383UMZ4</accession>
<comment type="similarity">
    <text evidence="4">Belongs to the AB hydrolase superfamily. Lipase family.</text>
</comment>
<evidence type="ECO:0000256" key="12">
    <source>
        <dbReference type="ARBA" id="ARBA00022989"/>
    </source>
</evidence>
<dbReference type="Gene3D" id="3.40.50.1820">
    <property type="entry name" value="alpha/beta hydrolase"/>
    <property type="match status" value="1"/>
</dbReference>
<dbReference type="EMBL" id="UNSH01000041">
    <property type="protein sequence ID" value="SZF01704.1"/>
    <property type="molecule type" value="Genomic_DNA"/>
</dbReference>
<evidence type="ECO:0000256" key="2">
    <source>
        <dbReference type="ARBA" id="ARBA00004270"/>
    </source>
</evidence>
<keyword evidence="12" id="KW-1133">Transmembrane helix</keyword>
<keyword evidence="13" id="KW-0072">Autophagy</keyword>
<dbReference type="PANTHER" id="PTHR47175">
    <property type="entry name" value="LIPASE ATG15-RELATED"/>
    <property type="match status" value="1"/>
</dbReference>
<dbReference type="AlphaFoldDB" id="A0A383UMZ4"/>
<dbReference type="SUPFAM" id="SSF53474">
    <property type="entry name" value="alpha/beta-Hydrolases"/>
    <property type="match status" value="1"/>
</dbReference>
<evidence type="ECO:0000256" key="14">
    <source>
        <dbReference type="ARBA" id="ARBA00023098"/>
    </source>
</evidence>
<gene>
    <name evidence="20" type="ORF">BLGHR1_12474</name>
</gene>
<dbReference type="GO" id="GO:0034727">
    <property type="term" value="P:piecemeal microautophagy of the nucleus"/>
    <property type="evidence" value="ECO:0007669"/>
    <property type="project" value="TreeGrafter"/>
</dbReference>
<evidence type="ECO:0000256" key="13">
    <source>
        <dbReference type="ARBA" id="ARBA00023006"/>
    </source>
</evidence>
<evidence type="ECO:0000256" key="1">
    <source>
        <dbReference type="ARBA" id="ARBA00001024"/>
    </source>
</evidence>
<organism evidence="20 21">
    <name type="scientific">Blumeria hordei</name>
    <name type="common">Barley powdery mildew</name>
    <name type="synonym">Blumeria graminis f. sp. hordei</name>
    <dbReference type="NCBI Taxonomy" id="2867405"/>
    <lineage>
        <taxon>Eukaryota</taxon>
        <taxon>Fungi</taxon>
        <taxon>Dikarya</taxon>
        <taxon>Ascomycota</taxon>
        <taxon>Pezizomycotina</taxon>
        <taxon>Leotiomycetes</taxon>
        <taxon>Erysiphales</taxon>
        <taxon>Erysiphaceae</taxon>
        <taxon>Blumeria</taxon>
    </lineage>
</organism>
<dbReference type="CDD" id="cd00519">
    <property type="entry name" value="Lipase_3"/>
    <property type="match status" value="1"/>
</dbReference>
<evidence type="ECO:0000256" key="15">
    <source>
        <dbReference type="ARBA" id="ARBA00023136"/>
    </source>
</evidence>
<evidence type="ECO:0000256" key="6">
    <source>
        <dbReference type="ARBA" id="ARBA00013279"/>
    </source>
</evidence>
<keyword evidence="14" id="KW-0443">Lipid metabolism</keyword>
<feature type="domain" description="Fungal lipase-type" evidence="19">
    <location>
        <begin position="319"/>
        <end position="347"/>
    </location>
</feature>
<evidence type="ECO:0000256" key="9">
    <source>
        <dbReference type="ARBA" id="ARBA00022801"/>
    </source>
</evidence>
<dbReference type="GO" id="GO:0032585">
    <property type="term" value="C:multivesicular body membrane"/>
    <property type="evidence" value="ECO:0007669"/>
    <property type="project" value="UniProtKB-SubCell"/>
</dbReference>
<dbReference type="GO" id="GO:0004806">
    <property type="term" value="F:triacylglycerol lipase activity"/>
    <property type="evidence" value="ECO:0007669"/>
    <property type="project" value="UniProtKB-EC"/>
</dbReference>
<dbReference type="FunFam" id="3.40.50.1820:FF:000129">
    <property type="entry name" value="Autophagy related lipase Atg15, putative"/>
    <property type="match status" value="1"/>
</dbReference>
<dbReference type="Pfam" id="PF01764">
    <property type="entry name" value="Lipase_3"/>
    <property type="match status" value="1"/>
</dbReference>
<evidence type="ECO:0000313" key="21">
    <source>
        <dbReference type="Proteomes" id="UP000275772"/>
    </source>
</evidence>
<dbReference type="GO" id="GO:0006660">
    <property type="term" value="P:phosphatidylserine catabolic process"/>
    <property type="evidence" value="ECO:0007669"/>
    <property type="project" value="TreeGrafter"/>
</dbReference>
<dbReference type="GO" id="GO:0005775">
    <property type="term" value="C:vacuolar lumen"/>
    <property type="evidence" value="ECO:0007669"/>
    <property type="project" value="TreeGrafter"/>
</dbReference>
<proteinExistence type="inferred from homology"/>
<dbReference type="InterPro" id="IPR050805">
    <property type="entry name" value="ATG15_Lipase"/>
</dbReference>
<evidence type="ECO:0000256" key="10">
    <source>
        <dbReference type="ARBA" id="ARBA00022963"/>
    </source>
</evidence>
<evidence type="ECO:0000256" key="18">
    <source>
        <dbReference type="ARBA" id="ARBA00029828"/>
    </source>
</evidence>
<comment type="subunit">
    <text evidence="5">Binds to both phosphatidylinositol (PI) and phosphatidylinositol 3,5-bisphosphate (PIP2).</text>
</comment>
<comment type="subcellular location">
    <subcellularLocation>
        <location evidence="3">Endosome</location>
        <location evidence="3">Multivesicular body membrane</location>
        <topology evidence="3">Single-pass type II membrane protein</topology>
    </subcellularLocation>
    <subcellularLocation>
        <location evidence="2">Prevacuolar compartment membrane</location>
        <topology evidence="2">Single-pass type II membrane protein</topology>
    </subcellularLocation>
</comment>
<keyword evidence="9" id="KW-0378">Hydrolase</keyword>
<protein>
    <recommendedName>
        <fullName evidence="6">triacylglycerol lipase</fullName>
        <ecNumber evidence="6">3.1.1.3</ecNumber>
    </recommendedName>
    <alternativeName>
        <fullName evidence="18">Autophagy-related protein 15</fullName>
    </alternativeName>
</protein>
<evidence type="ECO:0000256" key="4">
    <source>
        <dbReference type="ARBA" id="ARBA00010701"/>
    </source>
</evidence>
<dbReference type="EC" id="3.1.1.3" evidence="6"/>
<dbReference type="GO" id="GO:0046461">
    <property type="term" value="P:neutral lipid catabolic process"/>
    <property type="evidence" value="ECO:0007669"/>
    <property type="project" value="TreeGrafter"/>
</dbReference>
<evidence type="ECO:0000313" key="20">
    <source>
        <dbReference type="EMBL" id="SZF01704.1"/>
    </source>
</evidence>
<keyword evidence="11" id="KW-0735">Signal-anchor</keyword>
<name>A0A383UMZ4_BLUHO</name>
<evidence type="ECO:0000256" key="3">
    <source>
        <dbReference type="ARBA" id="ARBA00004343"/>
    </source>
</evidence>
<dbReference type="VEuPathDB" id="FungiDB:BLGHR1_12474"/>
<evidence type="ECO:0000259" key="19">
    <source>
        <dbReference type="Pfam" id="PF01764"/>
    </source>
</evidence>
<keyword evidence="15" id="KW-0472">Membrane</keyword>
<evidence type="ECO:0000256" key="17">
    <source>
        <dbReference type="ARBA" id="ARBA00024663"/>
    </source>
</evidence>
<comment type="function">
    <text evidence="17">Lipase which is essential for lysis of subvacuolar cytoplasm to vacuole targeted bodies and intravacuolar autophagic bodies. Involved in the lysis of intravacuolar multivesicular body (MVB) vesicles. The intravacuolar membrane disintegration by ATG15 is critical to life span extension.</text>
</comment>
<dbReference type="InterPro" id="IPR029058">
    <property type="entry name" value="AB_hydrolase_fold"/>
</dbReference>
<keyword evidence="7" id="KW-0812">Transmembrane</keyword>
<dbReference type="InterPro" id="IPR002921">
    <property type="entry name" value="Fungal_lipase-type"/>
</dbReference>
<evidence type="ECO:0000256" key="5">
    <source>
        <dbReference type="ARBA" id="ARBA00011137"/>
    </source>
</evidence>
<evidence type="ECO:0000256" key="7">
    <source>
        <dbReference type="ARBA" id="ARBA00022692"/>
    </source>
</evidence>
<evidence type="ECO:0000256" key="16">
    <source>
        <dbReference type="ARBA" id="ARBA00023180"/>
    </source>
</evidence>
<evidence type="ECO:0000256" key="11">
    <source>
        <dbReference type="ARBA" id="ARBA00022968"/>
    </source>
</evidence>
<comment type="catalytic activity">
    <reaction evidence="1">
        <text>a triacylglycerol + H2O = a diacylglycerol + a fatty acid + H(+)</text>
        <dbReference type="Rhea" id="RHEA:12044"/>
        <dbReference type="ChEBI" id="CHEBI:15377"/>
        <dbReference type="ChEBI" id="CHEBI:15378"/>
        <dbReference type="ChEBI" id="CHEBI:17855"/>
        <dbReference type="ChEBI" id="CHEBI:18035"/>
        <dbReference type="ChEBI" id="CHEBI:28868"/>
        <dbReference type="EC" id="3.1.1.3"/>
    </reaction>
</comment>
<sequence length="602" mass="66498">MVRILNLGCVLQRHHLLDLVVMILKRKTGNQCTSVSRVTVRLLLSLLAISKPIVTLNSQVQQHPLQQPASTNLQAQNPDRSDHLFTLRHVYHHGDLSRPSSFLRSDVRNPERKLWIETEEGKLKAEERQLVVKTSPIKINRLKNRHPSVVDPMVAAARQYSQVWTSNFDAWSLDELSAPDVSDKDTVLSFAHMAANAYHNHDEDDGEELYDSPDQDQSIGFGWDSDGLRGYLYADETNSTIVIGLKGTSMAVWDGAGTTRNDKENDNLYFSCCCGQQSNFFYREVCNCATGTYTCNLTCLRKNLLQENRYYAAGRNLYKNVTALYPNASIWLTGHSLGGAISAMIGLTYGAPVLTFEAVPDALPANRLGLPTPPGADPDRPSQRNHTGIFHFGHTADPIYMGTCNGFSATCSYAGYALESACHTGQECVWDTVAKNGTGISVMTHRIIYVIENIIKKWDRIPKCGFVPDCYDCALWKQVTGEISTTLSKSSVTSTKTRTRTSTCQTPGWWGCLDITTTNPAETPTSRVTTTTSTCETPGWFGCLDKPTAFSVLSTFFPASTTAGLFGYGDASSVFDFALESQAASDFEDKMPTITDPPYTLE</sequence>
<dbReference type="GO" id="GO:0004620">
    <property type="term" value="F:phospholipase activity"/>
    <property type="evidence" value="ECO:0007669"/>
    <property type="project" value="TreeGrafter"/>
</dbReference>
<dbReference type="Proteomes" id="UP000275772">
    <property type="component" value="Unassembled WGS sequence"/>
</dbReference>
<keyword evidence="10" id="KW-0442">Lipid degradation</keyword>
<evidence type="ECO:0000256" key="8">
    <source>
        <dbReference type="ARBA" id="ARBA00022753"/>
    </source>
</evidence>
<keyword evidence="8" id="KW-0967">Endosome</keyword>
<reference evidence="20 21" key="1">
    <citation type="submission" date="2017-11" db="EMBL/GenBank/DDBJ databases">
        <authorList>
            <person name="Kracher B."/>
        </authorList>
    </citation>
    <scope>NUCLEOTIDE SEQUENCE [LARGE SCALE GENOMIC DNA]</scope>
    <source>
        <strain evidence="20 21">RACE1</strain>
    </source>
</reference>
<dbReference type="GO" id="GO:0034496">
    <property type="term" value="P:multivesicular body membrane disassembly"/>
    <property type="evidence" value="ECO:0007669"/>
    <property type="project" value="TreeGrafter"/>
</dbReference>
<keyword evidence="16" id="KW-0325">Glycoprotein</keyword>
<dbReference type="PANTHER" id="PTHR47175:SF2">
    <property type="entry name" value="LIPASE ATG15-RELATED"/>
    <property type="match status" value="1"/>
</dbReference>